<keyword evidence="3" id="KW-1185">Reference proteome</keyword>
<organism evidence="2 3">
    <name type="scientific">Micavibrio aeruginosavorus (strain ARL-13)</name>
    <dbReference type="NCBI Taxonomy" id="856793"/>
    <lineage>
        <taxon>Bacteria</taxon>
        <taxon>Pseudomonadati</taxon>
        <taxon>Bdellovibrionota</taxon>
        <taxon>Bdellovibrionia</taxon>
        <taxon>Bdellovibrionales</taxon>
        <taxon>Pseudobdellovibrionaceae</taxon>
        <taxon>Micavibrio</taxon>
    </lineage>
</organism>
<name>G2KQM4_MICAA</name>
<gene>
    <name evidence="2" type="ordered locus">MICA_1638</name>
</gene>
<evidence type="ECO:0000313" key="3">
    <source>
        <dbReference type="Proteomes" id="UP000009286"/>
    </source>
</evidence>
<keyword evidence="1" id="KW-0472">Membrane</keyword>
<dbReference type="EMBL" id="CP002382">
    <property type="protein sequence ID" value="AEP09952.1"/>
    <property type="molecule type" value="Genomic_DNA"/>
</dbReference>
<evidence type="ECO:0000313" key="2">
    <source>
        <dbReference type="EMBL" id="AEP09952.1"/>
    </source>
</evidence>
<dbReference type="HOGENOM" id="CLU_852080_0_0_5"/>
<feature type="transmembrane region" description="Helical" evidence="1">
    <location>
        <begin position="77"/>
        <end position="110"/>
    </location>
</feature>
<dbReference type="KEGG" id="mai:MICA_1638"/>
<dbReference type="AlphaFoldDB" id="G2KQM4"/>
<reference evidence="2 3" key="1">
    <citation type="journal article" date="2011" name="BMC Genomics">
        <title>Genomic insights into an obligate epibiotic bacterial predator: Micavibrio aeruginosavorus ARL-13.</title>
        <authorList>
            <person name="Wang Z."/>
            <person name="Kadouri D."/>
            <person name="Wu M."/>
        </authorList>
    </citation>
    <scope>NUCLEOTIDE SEQUENCE [LARGE SCALE GENOMIC DNA]</scope>
    <source>
        <strain evidence="2 3">ARL-13</strain>
    </source>
</reference>
<sequence>MTAMTEHNEAEQAKIEHKPAAAQRFKAKASEILKKTPGVLNRSGRFFGRGLLKTGKRLGVATLFGAALTKKMGWKGAGYLLGIPAAIAAAVVIGGIAIPVIAAVGGIWGLKKLNNHIPLQKTLGWVAIGPIIVAAGQALFQERINPVESPKDAFDYTLSQSGQNYKTLGNWIMTGGMWAVDKVNGTIDLSKIPAEKVKETAASYGLTDTFTKQTTVTLSIPDNHMAIECHEKLTSDFKKANGEKLQSLKDYNTKRINEWKADPNGLIAEFAKKGDVMIIYPKFNDQSQHLVAPRSYAPSSYAACPQGYERDLHPLKTWIQNKHTSR</sequence>
<proteinExistence type="predicted"/>
<keyword evidence="1" id="KW-0812">Transmembrane</keyword>
<dbReference type="STRING" id="856793.MICA_1638"/>
<keyword evidence="1" id="KW-1133">Transmembrane helix</keyword>
<accession>G2KQM4</accession>
<evidence type="ECO:0000256" key="1">
    <source>
        <dbReference type="SAM" id="Phobius"/>
    </source>
</evidence>
<protein>
    <submittedName>
        <fullName evidence="2">Uncharacterized protein</fullName>
    </submittedName>
</protein>
<dbReference type="Proteomes" id="UP000009286">
    <property type="component" value="Chromosome"/>
</dbReference>